<dbReference type="EnsemblPlants" id="PGSC0003DMT400092961">
    <property type="protein sequence ID" value="PGSC0003DMT400092961"/>
    <property type="gene ID" value="PGSC0003DMG400042532"/>
</dbReference>
<organism evidence="1 2">
    <name type="scientific">Solanum tuberosum</name>
    <name type="common">Potato</name>
    <dbReference type="NCBI Taxonomy" id="4113"/>
    <lineage>
        <taxon>Eukaryota</taxon>
        <taxon>Viridiplantae</taxon>
        <taxon>Streptophyta</taxon>
        <taxon>Embryophyta</taxon>
        <taxon>Tracheophyta</taxon>
        <taxon>Spermatophyta</taxon>
        <taxon>Magnoliopsida</taxon>
        <taxon>eudicotyledons</taxon>
        <taxon>Gunneridae</taxon>
        <taxon>Pentapetalae</taxon>
        <taxon>asterids</taxon>
        <taxon>lamiids</taxon>
        <taxon>Solanales</taxon>
        <taxon>Solanaceae</taxon>
        <taxon>Solanoideae</taxon>
        <taxon>Solaneae</taxon>
        <taxon>Solanum</taxon>
    </lineage>
</organism>
<dbReference type="PaxDb" id="4113-PGSC0003DMT400092961"/>
<dbReference type="HOGENOM" id="CLU_2201714_0_0_1"/>
<protein>
    <submittedName>
        <fullName evidence="1">Uncharacterized protein</fullName>
    </submittedName>
</protein>
<reference evidence="2" key="1">
    <citation type="journal article" date="2011" name="Nature">
        <title>Genome sequence and analysis of the tuber crop potato.</title>
        <authorList>
            <consortium name="The Potato Genome Sequencing Consortium"/>
        </authorList>
    </citation>
    <scope>NUCLEOTIDE SEQUENCE [LARGE SCALE GENOMIC DNA]</scope>
    <source>
        <strain evidence="2">cv. DM1-3 516 R44</strain>
    </source>
</reference>
<keyword evidence="2" id="KW-1185">Reference proteome</keyword>
<proteinExistence type="predicted"/>
<dbReference type="InParanoid" id="M1DQY6"/>
<dbReference type="Proteomes" id="UP000011115">
    <property type="component" value="Unassembled WGS sequence"/>
</dbReference>
<dbReference type="Gramene" id="PGSC0003DMT400092961">
    <property type="protein sequence ID" value="PGSC0003DMT400092961"/>
    <property type="gene ID" value="PGSC0003DMG400042532"/>
</dbReference>
<dbReference type="AlphaFoldDB" id="M1DQY6"/>
<name>M1DQY6_SOLTU</name>
<sequence length="108" mass="12165">MPAHGQTNLASIIVIQQRTEEIGDADLDRLMLQNEVLKRPAKNVIRGAFGVLPTGLAIITHFAKSYKMILLKKARLKGEKRSTQRITNQFGEAYLFRRVDSVLKFGNV</sequence>
<reference evidence="1" key="2">
    <citation type="submission" date="2015-06" db="UniProtKB">
        <authorList>
            <consortium name="EnsemblPlants"/>
        </authorList>
    </citation>
    <scope>IDENTIFICATION</scope>
    <source>
        <strain evidence="1">DM1-3 516 R44</strain>
    </source>
</reference>
<evidence type="ECO:0000313" key="2">
    <source>
        <dbReference type="Proteomes" id="UP000011115"/>
    </source>
</evidence>
<evidence type="ECO:0000313" key="1">
    <source>
        <dbReference type="EnsemblPlants" id="PGSC0003DMT400092961"/>
    </source>
</evidence>
<accession>M1DQY6</accession>